<dbReference type="SMART" id="SM00060">
    <property type="entry name" value="FN3"/>
    <property type="match status" value="7"/>
</dbReference>
<dbReference type="CDD" id="cd00063">
    <property type="entry name" value="FN3"/>
    <property type="match status" value="5"/>
</dbReference>
<keyword evidence="1" id="KW-0732">Signal</keyword>
<name>A0A948RWD0_UNCEI</name>
<dbReference type="InterPro" id="IPR032812">
    <property type="entry name" value="SbsA_Ig"/>
</dbReference>
<dbReference type="Pfam" id="PF24681">
    <property type="entry name" value="Kelch_KLHDC2_KLHL20_DRC7"/>
    <property type="match status" value="1"/>
</dbReference>
<proteinExistence type="predicted"/>
<gene>
    <name evidence="4" type="ORF">KJ970_14975</name>
</gene>
<organism evidence="4 5">
    <name type="scientific">Eiseniibacteriota bacterium</name>
    <dbReference type="NCBI Taxonomy" id="2212470"/>
    <lineage>
        <taxon>Bacteria</taxon>
        <taxon>Candidatus Eiseniibacteriota</taxon>
    </lineage>
</organism>
<dbReference type="InterPro" id="IPR013783">
    <property type="entry name" value="Ig-like_fold"/>
</dbReference>
<evidence type="ECO:0000256" key="1">
    <source>
        <dbReference type="ARBA" id="ARBA00022729"/>
    </source>
</evidence>
<reference evidence="4" key="1">
    <citation type="submission" date="2021-05" db="EMBL/GenBank/DDBJ databases">
        <title>Energy efficiency and biological interactions define the core microbiome of deep oligotrophic groundwater.</title>
        <authorList>
            <person name="Mehrshad M."/>
            <person name="Lopez-Fernandez M."/>
            <person name="Bell E."/>
            <person name="Bernier-Latmani R."/>
            <person name="Bertilsson S."/>
            <person name="Dopson M."/>
        </authorList>
    </citation>
    <scope>NUCLEOTIDE SEQUENCE</scope>
    <source>
        <strain evidence="4">Modern_marine.mb.64</strain>
    </source>
</reference>
<keyword evidence="2" id="KW-0677">Repeat</keyword>
<accession>A0A948RWD0</accession>
<dbReference type="SUPFAM" id="SSF49265">
    <property type="entry name" value="Fibronectin type III"/>
    <property type="match status" value="4"/>
</dbReference>
<dbReference type="InterPro" id="IPR050964">
    <property type="entry name" value="Striated_Muscle_Regulatory"/>
</dbReference>
<dbReference type="Proteomes" id="UP000777784">
    <property type="component" value="Unassembled WGS sequence"/>
</dbReference>
<dbReference type="Pfam" id="PF00041">
    <property type="entry name" value="fn3"/>
    <property type="match status" value="1"/>
</dbReference>
<sequence length="1450" mass="158587">MSSTCPGFRCITLGFLSLLIVCLLPTGCGKDARPGEPAPLMISLSWKGLPAPDEGSVEIAAIRIALYDTEEYLVTEGWDDVAADDSFSVRLEEIPPGEGYTVTAEAHGLYHPEDGSSPDSGLVYFASRRHDVSVTANEITRIVLELTPFVPLFHDPILDGDSLRLSWTSLDEADEYYIFKSIGAPVPYRTADTTLTLNWVVERARQDRILFRLQARNSLTQGARGDTLGVESPQTPGAAFVIDSYSPQQGQTISANDSLVITLNRGVDPATLINGQTVYVTAGSEEALINDPVISQNGRRIEIYPQIEWAGGAMHALTLTTGITDSAGMALDGYSPTPDPENFELSFYVDLIPNRAPGTPVLISPDDGTVDLPPVFGFLWRASTDPDGDPVTYDFHATPSIGHPIFREAVADTYVIISLSSYTPGIDFTWYVEAKDPHGAGASSATRSFTLMDTPAIPTDLRALLRSDTRITVGWTDNSTSELGFLLDRKGPADNEFVPQPALDADVTSYEDSGLLPLQTVSYRVRSYNDIGASAPSETLTVRTRPATPSDVSAHWISPERIAVEWSSSFRSALLPADLFLVERSVDGSPFLNARTLSGQSSLWIDNDVNPEQEYAYRLLAIVVSPPDTSAVSETALAQTSIPTPLDFNVEALDTRTVALTWSYQAPSPDSFLVHRRELQTLEFSPLMTVPGMERSAADNSVLPGRAYDYRLLAVAGTDTSFHTPTENVIVPINPPDPISVTGYSPTEIIVSWTYNDPDPLGFLIERRDPGEQSFVQIDDVPGGYDTILDSDLESVSLYAYRIKAYDVADTSAASVIESAYTLTGLPSAPRNLRAEGVSYSIIQLTWDEPDSGSVDSYTIEGILGGEGQWQELGTTGADTLTFVHAGLGWRNYWIYRVIAANNYGPGDPSSQAGARPLLPAPQTLYAESTAPDVIQIQWSYDFNANPEAYDFTVQRAVGEGGSFEDHLANIPGDWRLFADYPLEPATLYTYRVRAEDDYGVSIWSPEASDTTEANAVPGTPTNVNLELLSAYQVRLSWSIGNGGAPEGYEIRKQRMQDSSLLDYDEVSADQEAYIDTVLPARRYRYAVRAYNSSGASAWSETVENWTTGWRKLTPQGDGPELNEAGGAYDEPGDRWVIFGGTDQQLGFAGDFISDDLWSLSFGDSAWTLVDAGGDPPPGAYAMNAASDPADRRFFFIGGRGYSDYWNYRSVWVLDLNTDTWSSLPDQSPTTGTFIEGVLIYRSTPENWYLHGGWSAGFDGQHPTSMEKLIWGGVEFSEWYWVRQDRPYDPVPVSGHCGFYNNNRNRLVVFGGEIGMLTYGTPINTLYTVNVGSDTDSWIAEVTTGDIPPARARHAAAFDADNEILYVFGGLVGNQAFRFNDLYMCPVGTSNPDLYKWTRLGVDLLPQDTPEAREGALMMLDPARARLVLFGGWDGSNALGDVWIYQLGAP</sequence>
<comment type="caution">
    <text evidence="4">The sequence shown here is derived from an EMBL/GenBank/DDBJ whole genome shotgun (WGS) entry which is preliminary data.</text>
</comment>
<dbReference type="EMBL" id="JAHJDP010000087">
    <property type="protein sequence ID" value="MBU2692223.1"/>
    <property type="molecule type" value="Genomic_DNA"/>
</dbReference>
<feature type="domain" description="Fibronectin type-III" evidence="3">
    <location>
        <begin position="457"/>
        <end position="547"/>
    </location>
</feature>
<feature type="domain" description="Fibronectin type-III" evidence="3">
    <location>
        <begin position="735"/>
        <end position="825"/>
    </location>
</feature>
<dbReference type="Gene3D" id="2.60.40.10">
    <property type="entry name" value="Immunoglobulins"/>
    <property type="match status" value="7"/>
</dbReference>
<evidence type="ECO:0000256" key="2">
    <source>
        <dbReference type="ARBA" id="ARBA00022737"/>
    </source>
</evidence>
<feature type="domain" description="Fibronectin type-III" evidence="3">
    <location>
        <begin position="644"/>
        <end position="734"/>
    </location>
</feature>
<feature type="domain" description="Fibronectin type-III" evidence="3">
    <location>
        <begin position="1020"/>
        <end position="1111"/>
    </location>
</feature>
<dbReference type="InterPro" id="IPR003961">
    <property type="entry name" value="FN3_dom"/>
</dbReference>
<dbReference type="InterPro" id="IPR015915">
    <property type="entry name" value="Kelch-typ_b-propeller"/>
</dbReference>
<dbReference type="PROSITE" id="PS50853">
    <property type="entry name" value="FN3"/>
    <property type="match status" value="6"/>
</dbReference>
<dbReference type="SUPFAM" id="SSF117281">
    <property type="entry name" value="Kelch motif"/>
    <property type="match status" value="1"/>
</dbReference>
<evidence type="ECO:0000259" key="3">
    <source>
        <dbReference type="PROSITE" id="PS50853"/>
    </source>
</evidence>
<dbReference type="InterPro" id="IPR036116">
    <property type="entry name" value="FN3_sf"/>
</dbReference>
<dbReference type="Gene3D" id="2.120.10.80">
    <property type="entry name" value="Kelch-type beta propeller"/>
    <property type="match status" value="2"/>
</dbReference>
<evidence type="ECO:0000313" key="4">
    <source>
        <dbReference type="EMBL" id="MBU2692223.1"/>
    </source>
</evidence>
<feature type="domain" description="Fibronectin type-III" evidence="3">
    <location>
        <begin position="922"/>
        <end position="1015"/>
    </location>
</feature>
<dbReference type="PANTHER" id="PTHR13817:SF166">
    <property type="entry name" value="NEURONAL IGCAM-RELATED"/>
    <property type="match status" value="1"/>
</dbReference>
<protein>
    <submittedName>
        <fullName evidence="4">Fibronectin type III domain-containing protein</fullName>
    </submittedName>
</protein>
<feature type="domain" description="Fibronectin type-III" evidence="3">
    <location>
        <begin position="829"/>
        <end position="921"/>
    </location>
</feature>
<dbReference type="Pfam" id="PF13205">
    <property type="entry name" value="Big_5"/>
    <property type="match status" value="1"/>
</dbReference>
<evidence type="ECO:0000313" key="5">
    <source>
        <dbReference type="Proteomes" id="UP000777784"/>
    </source>
</evidence>
<dbReference type="PANTHER" id="PTHR13817">
    <property type="entry name" value="TITIN"/>
    <property type="match status" value="1"/>
</dbReference>